<dbReference type="Gene3D" id="3.40.1160.10">
    <property type="entry name" value="Acetylglutamate kinase-like"/>
    <property type="match status" value="1"/>
</dbReference>
<dbReference type="InterPro" id="IPR004662">
    <property type="entry name" value="AcgluKinase_fam"/>
</dbReference>
<comment type="similarity">
    <text evidence="9">Belongs to the acetylglutamate kinase family. LysZ subfamily.</text>
</comment>
<dbReference type="GO" id="GO:0003991">
    <property type="term" value="F:acetylglutamate kinase activity"/>
    <property type="evidence" value="ECO:0007669"/>
    <property type="project" value="TreeGrafter"/>
</dbReference>
<evidence type="ECO:0000256" key="8">
    <source>
        <dbReference type="ARBA" id="ARBA00023154"/>
    </source>
</evidence>
<sequence>MARYGVAVVKLGGSIASRLEKVADEIAVLAREGLRLVIVHGGGKVVDEYSRRMGVEPRYVLHPSGVRSRYTSWEELEVYVMVMAGLLATSIASELASRGLKVLSLTGLDGLSVEARRRERIVIVNERGRQQVIPGGYTGRIERVDSMFVESMLQQVDIILYSPVAYGREGERVVALNVDGDQMAAALSAALKAPLALVTDVPGVILDGRVVDRIRLSEAREIAAKAGVGMNRKILMAAKAVSEGSPYAAIGDPPIQSLINGEKGTLVTRS</sequence>
<dbReference type="GO" id="GO:0043744">
    <property type="term" value="F:N2-acetyl-L-aminoadipate kinase activity"/>
    <property type="evidence" value="ECO:0007669"/>
    <property type="project" value="RHEA"/>
</dbReference>
<comment type="catalytic activity">
    <reaction evidence="9">
        <text>[amino-group carrier protein]-C-terminal-N-(1,4-dicarboxybutan-1-yl)-L-glutamine + ATP = [amino-group carrier protein]-C-terminal-N-(1-carboxy-5-phosphooxy-5-oxopentan-1-yl)-L-glutamine + ADP</text>
        <dbReference type="Rhea" id="RHEA:41944"/>
        <dbReference type="Rhea" id="RHEA-COMP:9694"/>
        <dbReference type="Rhea" id="RHEA-COMP:9712"/>
        <dbReference type="ChEBI" id="CHEBI:30616"/>
        <dbReference type="ChEBI" id="CHEBI:78499"/>
        <dbReference type="ChEBI" id="CHEBI:78503"/>
        <dbReference type="ChEBI" id="CHEBI:456216"/>
        <dbReference type="EC" id="2.7.2.17"/>
    </reaction>
</comment>
<dbReference type="PIRSF" id="PIRSF000728">
    <property type="entry name" value="NAGK"/>
    <property type="match status" value="1"/>
</dbReference>
<keyword evidence="5 9" id="KW-0547">Nucleotide-binding</keyword>
<dbReference type="EC" id="2.7.2.17" evidence="9"/>
<comment type="catalytic activity">
    <reaction evidence="9">
        <text>[amino-group carrier protein]-C-terminal-gamma-(L-glutamyl)-L-glutamate + ATP = [amino-group carrier protein]-C-terminal-gamma-(5-phospho-L-glutamyl)-L-glutamate + ADP</text>
        <dbReference type="Rhea" id="RHEA:52632"/>
        <dbReference type="Rhea" id="RHEA-COMP:13311"/>
        <dbReference type="Rhea" id="RHEA-COMP:13313"/>
        <dbReference type="ChEBI" id="CHEBI:30616"/>
        <dbReference type="ChEBI" id="CHEBI:136714"/>
        <dbReference type="ChEBI" id="CHEBI:136717"/>
        <dbReference type="ChEBI" id="CHEBI:456216"/>
        <dbReference type="EC" id="2.7.2.19"/>
    </reaction>
</comment>
<dbReference type="EC" id="2.7.2.19" evidence="9"/>
<dbReference type="SUPFAM" id="SSF53633">
    <property type="entry name" value="Carbamate kinase-like"/>
    <property type="match status" value="1"/>
</dbReference>
<feature type="domain" description="Aspartate/glutamate/uridylate kinase" evidence="10">
    <location>
        <begin position="7"/>
        <end position="246"/>
    </location>
</feature>
<feature type="binding site" evidence="9">
    <location>
        <position position="177"/>
    </location>
    <ligand>
        <name>substrate</name>
    </ligand>
</feature>
<comment type="subcellular location">
    <subcellularLocation>
        <location evidence="9">Cytoplasm</location>
    </subcellularLocation>
</comment>
<dbReference type="EMBL" id="BDMD01000080">
    <property type="protein sequence ID" value="GBF09649.1"/>
    <property type="molecule type" value="Genomic_DNA"/>
</dbReference>
<dbReference type="OrthoDB" id="6816at2157"/>
<dbReference type="RefSeq" id="WP_165488003.1">
    <property type="nucleotide sequence ID" value="NZ_BDMD01000080.1"/>
</dbReference>
<keyword evidence="4 9" id="KW-0808">Transferase</keyword>
<evidence type="ECO:0000256" key="7">
    <source>
        <dbReference type="ARBA" id="ARBA00022840"/>
    </source>
</evidence>
<evidence type="ECO:0000256" key="4">
    <source>
        <dbReference type="ARBA" id="ARBA00022679"/>
    </source>
</evidence>
<organism evidence="11 12">
    <name type="scientific">Aeropyrum pernix</name>
    <dbReference type="NCBI Taxonomy" id="56636"/>
    <lineage>
        <taxon>Archaea</taxon>
        <taxon>Thermoproteota</taxon>
        <taxon>Thermoprotei</taxon>
        <taxon>Desulfurococcales</taxon>
        <taxon>Desulfurococcaceae</taxon>
        <taxon>Aeropyrum</taxon>
    </lineage>
</organism>
<comment type="pathway">
    <text evidence="9">Amino-acid biosynthesis; L-arginine biosynthesis.</text>
</comment>
<proteinExistence type="inferred from homology"/>
<evidence type="ECO:0000256" key="2">
    <source>
        <dbReference type="ARBA" id="ARBA00022571"/>
    </source>
</evidence>
<dbReference type="Proteomes" id="UP000291213">
    <property type="component" value="Unassembled WGS sequence"/>
</dbReference>
<dbReference type="Pfam" id="PF00696">
    <property type="entry name" value="AA_kinase"/>
    <property type="match status" value="1"/>
</dbReference>
<keyword evidence="3 9" id="KW-0028">Amino-acid biosynthesis</keyword>
<reference evidence="11 12" key="1">
    <citation type="submission" date="2017-02" db="EMBL/GenBank/DDBJ databases">
        <title>isolation and characterization of a novel temperate virus Aeropyrum globular virus 1 infecting hyperthermophilic archaeon Aeropyrum.</title>
        <authorList>
            <person name="Yumiya M."/>
            <person name="Yoshida T."/>
            <person name="Sako Y."/>
        </authorList>
    </citation>
    <scope>NUCLEOTIDE SEQUENCE [LARGE SCALE GENOMIC DNA]</scope>
    <source>
        <strain evidence="11 12">YK1-12-2013</strain>
    </source>
</reference>
<dbReference type="GO" id="GO:0005524">
    <property type="term" value="F:ATP binding"/>
    <property type="evidence" value="ECO:0007669"/>
    <property type="project" value="UniProtKB-KW"/>
</dbReference>
<evidence type="ECO:0000256" key="5">
    <source>
        <dbReference type="ARBA" id="ARBA00022741"/>
    </source>
</evidence>
<evidence type="ECO:0000313" key="12">
    <source>
        <dbReference type="Proteomes" id="UP000291213"/>
    </source>
</evidence>
<dbReference type="UniPathway" id="UPA00068"/>
<accession>A0A401HBF4</accession>
<evidence type="ECO:0000313" key="11">
    <source>
        <dbReference type="EMBL" id="GBF09649.1"/>
    </source>
</evidence>
<keyword evidence="6 9" id="KW-0418">Kinase</keyword>
<dbReference type="GO" id="GO:0005737">
    <property type="term" value="C:cytoplasm"/>
    <property type="evidence" value="ECO:0007669"/>
    <property type="project" value="UniProtKB-SubCell"/>
</dbReference>
<evidence type="ECO:0000256" key="3">
    <source>
        <dbReference type="ARBA" id="ARBA00022605"/>
    </source>
</evidence>
<dbReference type="AlphaFoldDB" id="A0A401HBF4"/>
<dbReference type="NCBIfam" id="NF010662">
    <property type="entry name" value="PRK14058.1-4"/>
    <property type="match status" value="1"/>
</dbReference>
<name>A0A401HBF4_AERPX</name>
<dbReference type="PANTHER" id="PTHR23342:SF0">
    <property type="entry name" value="N-ACETYLGLUTAMATE SYNTHASE, MITOCHONDRIAL"/>
    <property type="match status" value="1"/>
</dbReference>
<feature type="binding site" evidence="9">
    <location>
        <begin position="42"/>
        <end position="43"/>
    </location>
    <ligand>
        <name>substrate</name>
    </ligand>
</feature>
<dbReference type="InterPro" id="IPR037529">
    <property type="entry name" value="LysZ"/>
</dbReference>
<keyword evidence="1 9" id="KW-0963">Cytoplasm</keyword>
<evidence type="ECO:0000259" key="10">
    <source>
        <dbReference type="Pfam" id="PF00696"/>
    </source>
</evidence>
<dbReference type="GO" id="GO:0019878">
    <property type="term" value="P:lysine biosynthetic process via aminoadipic acid"/>
    <property type="evidence" value="ECO:0007669"/>
    <property type="project" value="UniProtKB-UniRule"/>
</dbReference>
<feature type="site" description="Transition state stabilizer" evidence="9">
    <location>
        <position position="10"/>
    </location>
</feature>
<protein>
    <recommendedName>
        <fullName evidence="9">Putative [LysW]-aminoadipate/[LysW]-glutamate kinase</fullName>
        <ecNumber evidence="9">2.7.2.17</ecNumber>
        <ecNumber evidence="9">2.7.2.19</ecNumber>
    </recommendedName>
</protein>
<keyword evidence="8 9" id="KW-0457">Lysine biosynthesis</keyword>
<gene>
    <name evidence="9" type="primary">lysZ</name>
    <name evidence="11" type="ORF">apy_13740</name>
</gene>
<evidence type="ECO:0000256" key="1">
    <source>
        <dbReference type="ARBA" id="ARBA00022490"/>
    </source>
</evidence>
<dbReference type="InterPro" id="IPR036393">
    <property type="entry name" value="AceGlu_kinase-like_sf"/>
</dbReference>
<comment type="pathway">
    <text evidence="9">Amino-acid biosynthesis; L-lysine biosynthesis via AAA pathway; L-lysine from L-alpha-aminoadipate (Thermus route): step 2/5.</text>
</comment>
<dbReference type="PANTHER" id="PTHR23342">
    <property type="entry name" value="N-ACETYLGLUTAMATE SYNTHASE"/>
    <property type="match status" value="1"/>
</dbReference>
<dbReference type="NCBIfam" id="TIGR00761">
    <property type="entry name" value="argB"/>
    <property type="match status" value="1"/>
</dbReference>
<dbReference type="InterPro" id="IPR001048">
    <property type="entry name" value="Asp/Glu/Uridylate_kinase"/>
</dbReference>
<dbReference type="CDD" id="cd04251">
    <property type="entry name" value="AAK_NAGK-UC"/>
    <property type="match status" value="1"/>
</dbReference>
<feature type="site" description="Transition state stabilizer" evidence="9">
    <location>
        <position position="233"/>
    </location>
</feature>
<keyword evidence="2 9" id="KW-0055">Arginine biosynthesis</keyword>
<feature type="binding site" evidence="9">
    <location>
        <position position="69"/>
    </location>
    <ligand>
        <name>substrate</name>
    </ligand>
</feature>
<dbReference type="GO" id="GO:0042450">
    <property type="term" value="P:L-arginine biosynthetic process via ornithine"/>
    <property type="evidence" value="ECO:0007669"/>
    <property type="project" value="UniProtKB-UniRule"/>
</dbReference>
<comment type="caution">
    <text evidence="11">The sequence shown here is derived from an EMBL/GenBank/DDBJ whole genome shotgun (WGS) entry which is preliminary data.</text>
</comment>
<comment type="function">
    <text evidence="9">Involved in both the arginine and lysine biosynthetic pathways. Phosphorylates the LysW-bound precursors glutamate (for arginine biosynthesis), respectively alpha-aminoadipate (for lysine biosynthesis).</text>
</comment>
<evidence type="ECO:0000256" key="6">
    <source>
        <dbReference type="ARBA" id="ARBA00022777"/>
    </source>
</evidence>
<evidence type="ECO:0000256" key="9">
    <source>
        <dbReference type="HAMAP-Rule" id="MF_02082"/>
    </source>
</evidence>
<keyword evidence="7 9" id="KW-0067">ATP-binding</keyword>
<dbReference type="UniPathway" id="UPA00033">
    <property type="reaction ID" value="UER00036"/>
</dbReference>
<dbReference type="HAMAP" id="MF_02082">
    <property type="entry name" value="LysZ"/>
    <property type="match status" value="1"/>
</dbReference>